<evidence type="ECO:0000256" key="2">
    <source>
        <dbReference type="ARBA" id="ARBA00022980"/>
    </source>
</evidence>
<keyword evidence="2" id="KW-0689">Ribosomal protein</keyword>
<accession>A0A6J6I546</accession>
<dbReference type="Pfam" id="PF00471">
    <property type="entry name" value="Ribosomal_L33"/>
    <property type="match status" value="1"/>
</dbReference>
<dbReference type="Gene3D" id="2.20.28.120">
    <property type="entry name" value="Ribosomal protein L33"/>
    <property type="match status" value="1"/>
</dbReference>
<evidence type="ECO:0000313" key="4">
    <source>
        <dbReference type="EMBL" id="CAB4615848.1"/>
    </source>
</evidence>
<dbReference type="SUPFAM" id="SSF57829">
    <property type="entry name" value="Zn-binding ribosomal proteins"/>
    <property type="match status" value="1"/>
</dbReference>
<dbReference type="AlphaFoldDB" id="A0A6J6I546"/>
<dbReference type="GO" id="GO:0006412">
    <property type="term" value="P:translation"/>
    <property type="evidence" value="ECO:0007669"/>
    <property type="project" value="InterPro"/>
</dbReference>
<keyword evidence="3" id="KW-0687">Ribonucleoprotein</keyword>
<evidence type="ECO:0000256" key="1">
    <source>
        <dbReference type="ARBA" id="ARBA00007596"/>
    </source>
</evidence>
<dbReference type="InterPro" id="IPR001705">
    <property type="entry name" value="Ribosomal_bL33"/>
</dbReference>
<dbReference type="GO" id="GO:1990904">
    <property type="term" value="C:ribonucleoprotein complex"/>
    <property type="evidence" value="ECO:0007669"/>
    <property type="project" value="UniProtKB-KW"/>
</dbReference>
<proteinExistence type="inferred from homology"/>
<dbReference type="NCBIfam" id="TIGR01023">
    <property type="entry name" value="rpmG_bact"/>
    <property type="match status" value="1"/>
</dbReference>
<dbReference type="PANTHER" id="PTHR43168:SF2">
    <property type="entry name" value="LARGE RIBOSOMAL SUBUNIT PROTEIN BL33C"/>
    <property type="match status" value="1"/>
</dbReference>
<dbReference type="InterPro" id="IPR038584">
    <property type="entry name" value="Ribosomal_bL33_sf"/>
</dbReference>
<dbReference type="EMBL" id="CAEZUP010000063">
    <property type="protein sequence ID" value="CAB4615848.1"/>
    <property type="molecule type" value="Genomic_DNA"/>
</dbReference>
<dbReference type="PANTHER" id="PTHR43168">
    <property type="entry name" value="50S RIBOSOMAL PROTEIN L33, CHLOROPLASTIC"/>
    <property type="match status" value="1"/>
</dbReference>
<reference evidence="4" key="1">
    <citation type="submission" date="2020-05" db="EMBL/GenBank/DDBJ databases">
        <authorList>
            <person name="Chiriac C."/>
            <person name="Salcher M."/>
            <person name="Ghai R."/>
            <person name="Kavagutti S V."/>
        </authorList>
    </citation>
    <scope>NUCLEOTIDE SEQUENCE</scope>
</reference>
<name>A0A6J6I546_9ZZZZ</name>
<dbReference type="NCBIfam" id="NF001860">
    <property type="entry name" value="PRK00595.1"/>
    <property type="match status" value="1"/>
</dbReference>
<protein>
    <submittedName>
        <fullName evidence="4">Unannotated protein</fullName>
    </submittedName>
</protein>
<dbReference type="GO" id="GO:0003735">
    <property type="term" value="F:structural constituent of ribosome"/>
    <property type="evidence" value="ECO:0007669"/>
    <property type="project" value="InterPro"/>
</dbReference>
<dbReference type="InterPro" id="IPR011332">
    <property type="entry name" value="Ribosomal_zn-bd"/>
</dbReference>
<dbReference type="GO" id="GO:0005840">
    <property type="term" value="C:ribosome"/>
    <property type="evidence" value="ECO:0007669"/>
    <property type="project" value="UniProtKB-KW"/>
</dbReference>
<sequence length="54" mass="6621">MARNDKRIAVTLECQVCKRRNYITTKNKVNDRERIELTKYCKWDRVHTAHKETR</sequence>
<organism evidence="4">
    <name type="scientific">freshwater metagenome</name>
    <dbReference type="NCBI Taxonomy" id="449393"/>
    <lineage>
        <taxon>unclassified sequences</taxon>
        <taxon>metagenomes</taxon>
        <taxon>ecological metagenomes</taxon>
    </lineage>
</organism>
<dbReference type="NCBIfam" id="NF001764">
    <property type="entry name" value="PRK00504.1"/>
    <property type="match status" value="1"/>
</dbReference>
<comment type="similarity">
    <text evidence="1">Belongs to the bacterial ribosomal protein bL33 family.</text>
</comment>
<evidence type="ECO:0000256" key="3">
    <source>
        <dbReference type="ARBA" id="ARBA00023274"/>
    </source>
</evidence>
<dbReference type="GO" id="GO:0005737">
    <property type="term" value="C:cytoplasm"/>
    <property type="evidence" value="ECO:0007669"/>
    <property type="project" value="UniProtKB-ARBA"/>
</dbReference>
<dbReference type="HAMAP" id="MF_00294">
    <property type="entry name" value="Ribosomal_bL33"/>
    <property type="match status" value="1"/>
</dbReference>
<gene>
    <name evidence="4" type="ORF">UFOPK1835_01392</name>
</gene>